<dbReference type="Proteomes" id="UP001221757">
    <property type="component" value="Unassembled WGS sequence"/>
</dbReference>
<keyword evidence="2" id="KW-1185">Reference proteome</keyword>
<protein>
    <submittedName>
        <fullName evidence="1">Uncharacterized protein</fullName>
    </submittedName>
</protein>
<organism evidence="1 2">
    <name type="scientific">Mycena rosella</name>
    <name type="common">Pink bonnet</name>
    <name type="synonym">Agaricus rosellus</name>
    <dbReference type="NCBI Taxonomy" id="1033263"/>
    <lineage>
        <taxon>Eukaryota</taxon>
        <taxon>Fungi</taxon>
        <taxon>Dikarya</taxon>
        <taxon>Basidiomycota</taxon>
        <taxon>Agaricomycotina</taxon>
        <taxon>Agaricomycetes</taxon>
        <taxon>Agaricomycetidae</taxon>
        <taxon>Agaricales</taxon>
        <taxon>Marasmiineae</taxon>
        <taxon>Mycenaceae</taxon>
        <taxon>Mycena</taxon>
    </lineage>
</organism>
<dbReference type="AlphaFoldDB" id="A0AAD7CW32"/>
<name>A0AAD7CW32_MYCRO</name>
<dbReference type="EMBL" id="JARKIE010000213">
    <property type="protein sequence ID" value="KAJ7665745.1"/>
    <property type="molecule type" value="Genomic_DNA"/>
</dbReference>
<gene>
    <name evidence="1" type="ORF">B0H17DRAFT_1210864</name>
</gene>
<reference evidence="1" key="1">
    <citation type="submission" date="2023-03" db="EMBL/GenBank/DDBJ databases">
        <title>Massive genome expansion in bonnet fungi (Mycena s.s.) driven by repeated elements and novel gene families across ecological guilds.</title>
        <authorList>
            <consortium name="Lawrence Berkeley National Laboratory"/>
            <person name="Harder C.B."/>
            <person name="Miyauchi S."/>
            <person name="Viragh M."/>
            <person name="Kuo A."/>
            <person name="Thoen E."/>
            <person name="Andreopoulos B."/>
            <person name="Lu D."/>
            <person name="Skrede I."/>
            <person name="Drula E."/>
            <person name="Henrissat B."/>
            <person name="Morin E."/>
            <person name="Kohler A."/>
            <person name="Barry K."/>
            <person name="LaButti K."/>
            <person name="Morin E."/>
            <person name="Salamov A."/>
            <person name="Lipzen A."/>
            <person name="Mereny Z."/>
            <person name="Hegedus B."/>
            <person name="Baldrian P."/>
            <person name="Stursova M."/>
            <person name="Weitz H."/>
            <person name="Taylor A."/>
            <person name="Grigoriev I.V."/>
            <person name="Nagy L.G."/>
            <person name="Martin F."/>
            <person name="Kauserud H."/>
        </authorList>
    </citation>
    <scope>NUCLEOTIDE SEQUENCE</scope>
    <source>
        <strain evidence="1">CBHHK067</strain>
    </source>
</reference>
<evidence type="ECO:0000313" key="2">
    <source>
        <dbReference type="Proteomes" id="UP001221757"/>
    </source>
</evidence>
<sequence>MRIDGDAHPCSPLDHFLTSDFDWYPTTHIPSWCSRPMSLASRTTALSRFSCLISHLSRFRVAPGPLVFLPVANPPTPQLPRPFFLLPLRPRPDSRQMAGAH</sequence>
<comment type="caution">
    <text evidence="1">The sequence shown here is derived from an EMBL/GenBank/DDBJ whole genome shotgun (WGS) entry which is preliminary data.</text>
</comment>
<evidence type="ECO:0000313" key="1">
    <source>
        <dbReference type="EMBL" id="KAJ7665745.1"/>
    </source>
</evidence>
<proteinExistence type="predicted"/>
<accession>A0AAD7CW32</accession>